<dbReference type="EMBL" id="CM042886">
    <property type="protein sequence ID" value="KAI4341908.1"/>
    <property type="molecule type" value="Genomic_DNA"/>
</dbReference>
<reference evidence="2" key="1">
    <citation type="journal article" date="2023" name="Front. Plant Sci.">
        <title>Chromosomal-level genome assembly of Melastoma candidum provides insights into trichome evolution.</title>
        <authorList>
            <person name="Zhong Y."/>
            <person name="Wu W."/>
            <person name="Sun C."/>
            <person name="Zou P."/>
            <person name="Liu Y."/>
            <person name="Dai S."/>
            <person name="Zhou R."/>
        </authorList>
    </citation>
    <scope>NUCLEOTIDE SEQUENCE [LARGE SCALE GENOMIC DNA]</scope>
</reference>
<evidence type="ECO:0000313" key="2">
    <source>
        <dbReference type="Proteomes" id="UP001057402"/>
    </source>
</evidence>
<dbReference type="Proteomes" id="UP001057402">
    <property type="component" value="Chromosome 7"/>
</dbReference>
<accession>A0ACB9NYT2</accession>
<evidence type="ECO:0000313" key="1">
    <source>
        <dbReference type="EMBL" id="KAI4341908.1"/>
    </source>
</evidence>
<organism evidence="1 2">
    <name type="scientific">Melastoma candidum</name>
    <dbReference type="NCBI Taxonomy" id="119954"/>
    <lineage>
        <taxon>Eukaryota</taxon>
        <taxon>Viridiplantae</taxon>
        <taxon>Streptophyta</taxon>
        <taxon>Embryophyta</taxon>
        <taxon>Tracheophyta</taxon>
        <taxon>Spermatophyta</taxon>
        <taxon>Magnoliopsida</taxon>
        <taxon>eudicotyledons</taxon>
        <taxon>Gunneridae</taxon>
        <taxon>Pentapetalae</taxon>
        <taxon>rosids</taxon>
        <taxon>malvids</taxon>
        <taxon>Myrtales</taxon>
        <taxon>Melastomataceae</taxon>
        <taxon>Melastomatoideae</taxon>
        <taxon>Melastomateae</taxon>
        <taxon>Melastoma</taxon>
    </lineage>
</organism>
<gene>
    <name evidence="1" type="ORF">MLD38_026578</name>
</gene>
<keyword evidence="2" id="KW-1185">Reference proteome</keyword>
<proteinExistence type="predicted"/>
<protein>
    <submittedName>
        <fullName evidence="1">Uncharacterized protein</fullName>
    </submittedName>
</protein>
<comment type="caution">
    <text evidence="1">The sequence shown here is derived from an EMBL/GenBank/DDBJ whole genome shotgun (WGS) entry which is preliminary data.</text>
</comment>
<sequence>MDFFHDDNQSNHEGIINIRTHCRRDYVLASYGHVRPGRLFMHLAHIVQVMLIRGGVSFECLPSLVGGKRWVGRPHPARHGEGAGGTRTL</sequence>
<name>A0ACB9NYT2_9MYRT</name>